<sequence length="353" mass="40120">MKKIGFFIMNIGSAGGTERVSINVANALAKQGYDVSFISIGGNKPFFQVDEKINIYAMNKLPYSLKKDYFSITKKLRELVKELQLDTLIVVDGAIMLFSALALVNLNIKHILWEHYSFNFTGNRLVRTLGKYLAVTTCDKIVTLTEAEKTLWQEKFKTNNIITIANPNTLLPKNKLAKWENKTILSVGHLFSYKGFDYLLKAWQVLEKKYPDWNLKIVGSGEEEENLKNLAKALDIEDSVNFIPRTNDVAFYYESSSIYCLPSQTEGLPLVVIEAMAFGLPIVAFNCSPGVKQLVEHKENGFLCEKNNIEEMVKGLDLLINNPELYLQMSDKSRLMSEDYGIEKIIEEWKAIL</sequence>
<dbReference type="Pfam" id="PF13439">
    <property type="entry name" value="Glyco_transf_4"/>
    <property type="match status" value="1"/>
</dbReference>
<dbReference type="PATRIC" id="fig|727.582.peg.1312"/>
<keyword evidence="1 5" id="KW-0328">Glycosyltransferase</keyword>
<dbReference type="InterPro" id="IPR001296">
    <property type="entry name" value="Glyco_trans_1"/>
</dbReference>
<dbReference type="Proteomes" id="UP000050700">
    <property type="component" value="Unassembled WGS sequence"/>
</dbReference>
<dbReference type="EC" id="2.4.1.52" evidence="5"/>
<proteinExistence type="predicted"/>
<dbReference type="Pfam" id="PF00534">
    <property type="entry name" value="Glycos_transf_1"/>
    <property type="match status" value="1"/>
</dbReference>
<feature type="domain" description="Glycosyltransferase subfamily 4-like N-terminal" evidence="4">
    <location>
        <begin position="15"/>
        <end position="166"/>
    </location>
</feature>
<dbReference type="PANTHER" id="PTHR12526:SF629">
    <property type="entry name" value="TEICHURONIC ACID BIOSYNTHESIS GLYCOSYLTRANSFERASE TUAH-RELATED"/>
    <property type="match status" value="1"/>
</dbReference>
<dbReference type="PANTHER" id="PTHR12526">
    <property type="entry name" value="GLYCOSYLTRANSFERASE"/>
    <property type="match status" value="1"/>
</dbReference>
<dbReference type="GO" id="GO:0047265">
    <property type="term" value="F:poly(glycerol-phosphate) alpha-glucosyltransferase activity"/>
    <property type="evidence" value="ECO:0007669"/>
    <property type="project" value="UniProtKB-EC"/>
</dbReference>
<dbReference type="GO" id="GO:1901135">
    <property type="term" value="P:carbohydrate derivative metabolic process"/>
    <property type="evidence" value="ECO:0007669"/>
    <property type="project" value="UniProtKB-ARBA"/>
</dbReference>
<dbReference type="AlphaFoldDB" id="A0A0D0IEB0"/>
<dbReference type="InterPro" id="IPR028098">
    <property type="entry name" value="Glyco_trans_4-like_N"/>
</dbReference>
<accession>A0A0D0IEB0</accession>
<evidence type="ECO:0000313" key="6">
    <source>
        <dbReference type="Proteomes" id="UP000050700"/>
    </source>
</evidence>
<dbReference type="CDD" id="cd03820">
    <property type="entry name" value="GT4_AmsD-like"/>
    <property type="match status" value="1"/>
</dbReference>
<organism evidence="5 6">
    <name type="scientific">Haemophilus influenzae</name>
    <dbReference type="NCBI Taxonomy" id="727"/>
    <lineage>
        <taxon>Bacteria</taxon>
        <taxon>Pseudomonadati</taxon>
        <taxon>Pseudomonadota</taxon>
        <taxon>Gammaproteobacteria</taxon>
        <taxon>Pasteurellales</taxon>
        <taxon>Pasteurellaceae</taxon>
        <taxon>Haemophilus</taxon>
    </lineage>
</organism>
<evidence type="ECO:0000259" key="4">
    <source>
        <dbReference type="Pfam" id="PF13439"/>
    </source>
</evidence>
<evidence type="ECO:0000256" key="2">
    <source>
        <dbReference type="ARBA" id="ARBA00022679"/>
    </source>
</evidence>
<evidence type="ECO:0000259" key="3">
    <source>
        <dbReference type="Pfam" id="PF00534"/>
    </source>
</evidence>
<name>A0A0D0IEB0_HAEIF</name>
<dbReference type="Gene3D" id="3.40.50.2000">
    <property type="entry name" value="Glycogen Phosphorylase B"/>
    <property type="match status" value="2"/>
</dbReference>
<comment type="caution">
    <text evidence="5">The sequence shown here is derived from an EMBL/GenBank/DDBJ whole genome shotgun (WGS) entry which is preliminary data.</text>
</comment>
<dbReference type="SUPFAM" id="SSF53756">
    <property type="entry name" value="UDP-Glycosyltransferase/glycogen phosphorylase"/>
    <property type="match status" value="1"/>
</dbReference>
<reference evidence="5 6" key="1">
    <citation type="submission" date="2014-05" db="EMBL/GenBank/DDBJ databases">
        <title>Methylome analysis of the phasevarions of Haemophilus influenzae.</title>
        <authorList>
            <person name="Atack J.M."/>
            <person name="Fox K.L."/>
            <person name="Power P.M."/>
            <person name="Clark T."/>
            <person name="Jurcisek J."/>
            <person name="Korlach J."/>
            <person name="Bakaletz L.O."/>
            <person name="Jennings M.P."/>
        </authorList>
    </citation>
    <scope>NUCLEOTIDE SEQUENCE [LARGE SCALE GENOMIC DNA]</scope>
    <source>
        <strain evidence="5 6">1209</strain>
    </source>
</reference>
<keyword evidence="2 5" id="KW-0808">Transferase</keyword>
<evidence type="ECO:0000256" key="1">
    <source>
        <dbReference type="ARBA" id="ARBA00022676"/>
    </source>
</evidence>
<gene>
    <name evidence="5" type="primary">tagE</name>
    <name evidence="5" type="ORF">NTHI1209_01431</name>
</gene>
<dbReference type="RefSeq" id="WP_005664867.1">
    <property type="nucleotide sequence ID" value="NZ_AP018781.1"/>
</dbReference>
<feature type="domain" description="Glycosyl transferase family 1" evidence="3">
    <location>
        <begin position="177"/>
        <end position="334"/>
    </location>
</feature>
<dbReference type="EMBL" id="JMQP01000002">
    <property type="protein sequence ID" value="KIS35819.1"/>
    <property type="molecule type" value="Genomic_DNA"/>
</dbReference>
<evidence type="ECO:0000313" key="5">
    <source>
        <dbReference type="EMBL" id="KIS35819.1"/>
    </source>
</evidence>
<protein>
    <submittedName>
        <fullName evidence="5">Putative poly(Glycerol-phosphate) alpha-glucosyltransferase</fullName>
        <ecNumber evidence="5">2.4.1.52</ecNumber>
    </submittedName>
</protein>